<gene>
    <name evidence="3" type="ORF">FMM08_22510</name>
</gene>
<evidence type="ECO:0000313" key="3">
    <source>
        <dbReference type="EMBL" id="TXR51308.1"/>
    </source>
</evidence>
<evidence type="ECO:0000259" key="2">
    <source>
        <dbReference type="Pfam" id="PF13320"/>
    </source>
</evidence>
<protein>
    <submittedName>
        <fullName evidence="3">DUF4091 domain-containing protein</fullName>
    </submittedName>
</protein>
<reference evidence="3 4" key="1">
    <citation type="submission" date="2019-07" db="EMBL/GenBank/DDBJ databases">
        <title>Quadrisphaera sp. strain DD2A genome sequencing and assembly.</title>
        <authorList>
            <person name="Kim I."/>
        </authorList>
    </citation>
    <scope>NUCLEOTIDE SEQUENCE [LARGE SCALE GENOMIC DNA]</scope>
    <source>
        <strain evidence="3 4">DD2A</strain>
    </source>
</reference>
<feature type="region of interest" description="Disordered" evidence="1">
    <location>
        <begin position="115"/>
        <end position="140"/>
    </location>
</feature>
<accession>A0A5C8Z238</accession>
<proteinExistence type="predicted"/>
<dbReference type="EMBL" id="VKAC01000023">
    <property type="protein sequence ID" value="TXR51308.1"/>
    <property type="molecule type" value="Genomic_DNA"/>
</dbReference>
<dbReference type="InterPro" id="IPR025150">
    <property type="entry name" value="GH123_cat"/>
</dbReference>
<feature type="domain" description="Glycoside hydrolase 123 catalytic" evidence="2">
    <location>
        <begin position="29"/>
        <end position="104"/>
    </location>
</feature>
<evidence type="ECO:0000313" key="4">
    <source>
        <dbReference type="Proteomes" id="UP000321234"/>
    </source>
</evidence>
<dbReference type="Proteomes" id="UP000321234">
    <property type="component" value="Unassembled WGS sequence"/>
</dbReference>
<feature type="compositionally biased region" description="Basic and acidic residues" evidence="1">
    <location>
        <begin position="127"/>
        <end position="140"/>
    </location>
</feature>
<keyword evidence="4" id="KW-1185">Reference proteome</keyword>
<dbReference type="RefSeq" id="WP_147928598.1">
    <property type="nucleotide sequence ID" value="NZ_VKAC01000023.1"/>
</dbReference>
<comment type="caution">
    <text evidence="3">The sequence shown here is derived from an EMBL/GenBank/DDBJ whole genome shotgun (WGS) entry which is preliminary data.</text>
</comment>
<organism evidence="3 4">
    <name type="scientific">Quadrisphaera setariae</name>
    <dbReference type="NCBI Taxonomy" id="2593304"/>
    <lineage>
        <taxon>Bacteria</taxon>
        <taxon>Bacillati</taxon>
        <taxon>Actinomycetota</taxon>
        <taxon>Actinomycetes</taxon>
        <taxon>Kineosporiales</taxon>
        <taxon>Kineosporiaceae</taxon>
        <taxon>Quadrisphaera</taxon>
    </lineage>
</organism>
<evidence type="ECO:0000256" key="1">
    <source>
        <dbReference type="SAM" id="MobiDB-lite"/>
    </source>
</evidence>
<dbReference type="AlphaFoldDB" id="A0A5C8Z238"/>
<dbReference type="Pfam" id="PF13320">
    <property type="entry name" value="GH123_cat"/>
    <property type="match status" value="1"/>
</dbReference>
<sequence length="172" mass="18782">MIATPSSTKTTALITGSGSGIYTTSRDVTFAVGARGFLHWGFDYWYSQLSEDLVDPYQDTTAGGAFPAGDAFIVYPGPSGVPWESIRHRQVRQSVQDHRALQLLRDLAGQRTGVDVGDAERAAAPVGEERADHGDGQRRGAFDAHRVDPEQHLLWRWRLDEAIDAMGSNGVI</sequence>
<name>A0A5C8Z238_9ACTN</name>
<dbReference type="OrthoDB" id="197680at2"/>